<evidence type="ECO:0000259" key="6">
    <source>
        <dbReference type="Pfam" id="PF00296"/>
    </source>
</evidence>
<dbReference type="PANTHER" id="PTHR30011">
    <property type="entry name" value="ALKANESULFONATE MONOOXYGENASE-RELATED"/>
    <property type="match status" value="1"/>
</dbReference>
<evidence type="ECO:0000256" key="1">
    <source>
        <dbReference type="ARBA" id="ARBA00022630"/>
    </source>
</evidence>
<dbReference type="AlphaFoldDB" id="A0A2K8QUG7"/>
<dbReference type="CDD" id="cd01095">
    <property type="entry name" value="Nitrilotriacetate_monoxgenase"/>
    <property type="match status" value="1"/>
</dbReference>
<proteinExistence type="inferred from homology"/>
<dbReference type="Gene3D" id="3.20.20.30">
    <property type="entry name" value="Luciferase-like domain"/>
    <property type="match status" value="1"/>
</dbReference>
<evidence type="ECO:0000313" key="8">
    <source>
        <dbReference type="Proteomes" id="UP000231901"/>
    </source>
</evidence>
<keyword evidence="8" id="KW-1185">Reference proteome</keyword>
<organism evidence="7 8">
    <name type="scientific">Dickeya fangzhongdai</name>
    <dbReference type="NCBI Taxonomy" id="1778540"/>
    <lineage>
        <taxon>Bacteria</taxon>
        <taxon>Pseudomonadati</taxon>
        <taxon>Pseudomonadota</taxon>
        <taxon>Gammaproteobacteria</taxon>
        <taxon>Enterobacterales</taxon>
        <taxon>Pectobacteriaceae</taxon>
        <taxon>Dickeya</taxon>
    </lineage>
</organism>
<dbReference type="InterPro" id="IPR011251">
    <property type="entry name" value="Luciferase-like_dom"/>
</dbReference>
<name>A0A2K8QUG7_9GAMM</name>
<evidence type="ECO:0000256" key="2">
    <source>
        <dbReference type="ARBA" id="ARBA00022643"/>
    </source>
</evidence>
<evidence type="ECO:0000256" key="4">
    <source>
        <dbReference type="ARBA" id="ARBA00023033"/>
    </source>
</evidence>
<evidence type="ECO:0000256" key="5">
    <source>
        <dbReference type="ARBA" id="ARBA00033748"/>
    </source>
</evidence>
<dbReference type="RefSeq" id="WP_100850501.1">
    <property type="nucleotide sequence ID" value="NZ_BMJF01000005.1"/>
</dbReference>
<dbReference type="GO" id="GO:0004497">
    <property type="term" value="F:monooxygenase activity"/>
    <property type="evidence" value="ECO:0007669"/>
    <property type="project" value="UniProtKB-KW"/>
</dbReference>
<dbReference type="PIRSF" id="PIRSF000337">
    <property type="entry name" value="NTA_MOA"/>
    <property type="match status" value="1"/>
</dbReference>
<comment type="similarity">
    <text evidence="5">Belongs to the NtaA/SnaA/DszA monooxygenase family.</text>
</comment>
<dbReference type="Pfam" id="PF00296">
    <property type="entry name" value="Bac_luciferase"/>
    <property type="match status" value="1"/>
</dbReference>
<accession>A0A2K8QUG7</accession>
<keyword evidence="1" id="KW-0285">Flavoprotein</keyword>
<keyword evidence="4" id="KW-0503">Monooxygenase</keyword>
<evidence type="ECO:0000313" key="7">
    <source>
        <dbReference type="EMBL" id="ATZ96755.1"/>
    </source>
</evidence>
<dbReference type="Proteomes" id="UP000231901">
    <property type="component" value="Chromosome"/>
</dbReference>
<dbReference type="NCBIfam" id="TIGR03860">
    <property type="entry name" value="FMN_nitrolo"/>
    <property type="match status" value="1"/>
</dbReference>
<dbReference type="InterPro" id="IPR051260">
    <property type="entry name" value="Diverse_substr_monoxygenases"/>
</dbReference>
<dbReference type="PANTHER" id="PTHR30011:SF16">
    <property type="entry name" value="C2H2 FINGER DOMAIN TRANSCRIPTION FACTOR (EUROFUNG)-RELATED"/>
    <property type="match status" value="1"/>
</dbReference>
<keyword evidence="3" id="KW-0560">Oxidoreductase</keyword>
<dbReference type="EMBL" id="CP025003">
    <property type="protein sequence ID" value="ATZ96755.1"/>
    <property type="molecule type" value="Genomic_DNA"/>
</dbReference>
<dbReference type="KEGG" id="dfn:CVE23_19570"/>
<reference evidence="8" key="1">
    <citation type="journal article" date="2018" name="Genome Announc.">
        <title>Complete genome sequence of a Dickeya fangzhongdai type strain causing bleeding canker of pear tree trunks.</title>
        <authorList>
            <person name="Zhao Y."/>
            <person name="Tian Y."/>
            <person name="Li X."/>
            <person name="Hu B."/>
        </authorList>
    </citation>
    <scope>NUCLEOTIDE SEQUENCE [LARGE SCALE GENOMIC DNA]</scope>
    <source>
        <strain evidence="8">DSM 101947</strain>
    </source>
</reference>
<protein>
    <submittedName>
        <fullName evidence="7">LLM class flavin-dependent oxidoreductase</fullName>
    </submittedName>
</protein>
<dbReference type="SUPFAM" id="SSF51679">
    <property type="entry name" value="Bacterial luciferase-like"/>
    <property type="match status" value="1"/>
</dbReference>
<keyword evidence="2" id="KW-0288">FMN</keyword>
<dbReference type="GO" id="GO:0016705">
    <property type="term" value="F:oxidoreductase activity, acting on paired donors, with incorporation or reduction of molecular oxygen"/>
    <property type="evidence" value="ECO:0007669"/>
    <property type="project" value="InterPro"/>
</dbReference>
<dbReference type="InterPro" id="IPR036661">
    <property type="entry name" value="Luciferase-like_sf"/>
</dbReference>
<gene>
    <name evidence="7" type="ORF">CVE23_19570</name>
</gene>
<evidence type="ECO:0000256" key="3">
    <source>
        <dbReference type="ARBA" id="ARBA00023002"/>
    </source>
</evidence>
<sequence>MSEKTIPRQKTSPDQRQLRLGVILQGAAGNMSAWRHNNVVPDASINFGFVLDTVKKAEQGKFDFAFVADGLYINEKSIPHFLNRFEPLTLLSALAASTHHIGLVGTLSTSYSEPFTTARQFASLDHLSHGRAGWNVVTSPLEGSAKNFSRAQHPEHALRYRIADEFLQVVKGLWDSWEDDAFIRDKASGRFFDPQKLHTLNHQGEFFSVAGPLNIGRTPQGRPIIFQAGASDDGKKLAASHADAIFTHQHTLAEAQAFYRDVKQQLVEQGRREDQLHIFQGVSVLVGDSAEDVERQYQDTAALVTIEDALNYLGRYFEHYDFSQHPLDEPFPNIGALGQNSFRSTTDEIKRNARERGLTLRQAALEATTPRPLFSGTPQQVADGLQLWFEQRAADGFIIQSATPDNFTRFVDQVVPLLQQRGLFRREYPGYTLRESLALDYPTNRYAATRQPAEETAQ</sequence>
<dbReference type="GeneID" id="66566517"/>
<dbReference type="InterPro" id="IPR016215">
    <property type="entry name" value="NTA_MOA"/>
</dbReference>
<feature type="domain" description="Luciferase-like" evidence="6">
    <location>
        <begin position="43"/>
        <end position="391"/>
    </location>
</feature>